<sequence length="151" mass="17344">MLYHFFLRSTSIACIINLGFADWISGNKSGQSENSLIMVMRKPKCIIEKDFHCFCLWISSCHFYPFSGFSLYRTMYSCLHLVPVNPNKGESFGMNISLKVPAVTLAVLLAVLLYCDIVERMSALFEDEKYITNPELKDKSFRLMLKNSVLF</sequence>
<comment type="caution">
    <text evidence="1">The sequence shown here is derived from an EMBL/GenBank/DDBJ whole genome shotgun (WGS) entry which is preliminary data.</text>
</comment>
<proteinExistence type="predicted"/>
<evidence type="ECO:0000313" key="1">
    <source>
        <dbReference type="EMBL" id="KAJ0016701.1"/>
    </source>
</evidence>
<evidence type="ECO:0000313" key="2">
    <source>
        <dbReference type="Proteomes" id="UP001163603"/>
    </source>
</evidence>
<organism evidence="1 2">
    <name type="scientific">Pistacia integerrima</name>
    <dbReference type="NCBI Taxonomy" id="434235"/>
    <lineage>
        <taxon>Eukaryota</taxon>
        <taxon>Viridiplantae</taxon>
        <taxon>Streptophyta</taxon>
        <taxon>Embryophyta</taxon>
        <taxon>Tracheophyta</taxon>
        <taxon>Spermatophyta</taxon>
        <taxon>Magnoliopsida</taxon>
        <taxon>eudicotyledons</taxon>
        <taxon>Gunneridae</taxon>
        <taxon>Pentapetalae</taxon>
        <taxon>rosids</taxon>
        <taxon>malvids</taxon>
        <taxon>Sapindales</taxon>
        <taxon>Anacardiaceae</taxon>
        <taxon>Pistacia</taxon>
    </lineage>
</organism>
<reference evidence="2" key="1">
    <citation type="journal article" date="2023" name="G3 (Bethesda)">
        <title>Genome assembly and association tests identify interacting loci associated with vigor, precocity, and sex in interspecific pistachio rootstocks.</title>
        <authorList>
            <person name="Palmer W."/>
            <person name="Jacygrad E."/>
            <person name="Sagayaradj S."/>
            <person name="Cavanaugh K."/>
            <person name="Han R."/>
            <person name="Bertier L."/>
            <person name="Beede B."/>
            <person name="Kafkas S."/>
            <person name="Golino D."/>
            <person name="Preece J."/>
            <person name="Michelmore R."/>
        </authorList>
    </citation>
    <scope>NUCLEOTIDE SEQUENCE [LARGE SCALE GENOMIC DNA]</scope>
</reference>
<accession>A0ACC0XGC0</accession>
<dbReference type="EMBL" id="CM047747">
    <property type="protein sequence ID" value="KAJ0016701.1"/>
    <property type="molecule type" value="Genomic_DNA"/>
</dbReference>
<dbReference type="Proteomes" id="UP001163603">
    <property type="component" value="Chromosome 12"/>
</dbReference>
<gene>
    <name evidence="1" type="ORF">Pint_09478</name>
</gene>
<keyword evidence="2" id="KW-1185">Reference proteome</keyword>
<name>A0ACC0XGC0_9ROSI</name>
<protein>
    <submittedName>
        <fullName evidence="1">Uncharacterized protein</fullName>
    </submittedName>
</protein>